<dbReference type="InterPro" id="IPR046346">
    <property type="entry name" value="Aminoacid_DH-like_N_sf"/>
</dbReference>
<sequence length="271" mass="27788">MVNRAAVLGKPVAHSLSPVLHQAAYAELGLTDWTYERFEVGQGELASFVGERDETWRGFSVTMPAKEDAYALATTRAPVAERTGAVNTLVRTPGGWAGDNTDVYGVQQALLDAGFDPATLQDGVPVILGSGATARSALAALTDLGATRAAFVVRDQVRPATQAQAAADGVTLCGVDVAAAPVVINTVPGDAADSYATSWDSPVRSGQVVLDVRYAADRTPLGSAVTAAGAHLVGGIEMLVHQAAAQVVLMTGHDAPVAVMQAAGRAAMAAR</sequence>
<dbReference type="Gene3D" id="3.40.50.720">
    <property type="entry name" value="NAD(P)-binding Rossmann-like Domain"/>
    <property type="match status" value="1"/>
</dbReference>
<dbReference type="Gene3D" id="3.40.50.10860">
    <property type="entry name" value="Leucine Dehydrogenase, chain A, domain 1"/>
    <property type="match status" value="1"/>
</dbReference>
<dbReference type="InterPro" id="IPR041121">
    <property type="entry name" value="SDH_C"/>
</dbReference>
<reference evidence="6" key="1">
    <citation type="submission" date="2016-10" db="EMBL/GenBank/DDBJ databases">
        <authorList>
            <person name="Varghese N."/>
            <person name="Submissions S."/>
        </authorList>
    </citation>
    <scope>NUCLEOTIDE SEQUENCE [LARGE SCALE GENOMIC DNA]</scope>
    <source>
        <strain evidence="6">DSM 22951</strain>
    </source>
</reference>
<dbReference type="SUPFAM" id="SSF53223">
    <property type="entry name" value="Aminoacid dehydrogenase-like, N-terminal domain"/>
    <property type="match status" value="1"/>
</dbReference>
<name>A0A2Y8ZP86_9MICO</name>
<dbReference type="InterPro" id="IPR013708">
    <property type="entry name" value="Shikimate_DH-bd_N"/>
</dbReference>
<organism evidence="5 6">
    <name type="scientific">Branchiibius hedensis</name>
    <dbReference type="NCBI Taxonomy" id="672460"/>
    <lineage>
        <taxon>Bacteria</taxon>
        <taxon>Bacillati</taxon>
        <taxon>Actinomycetota</taxon>
        <taxon>Actinomycetes</taxon>
        <taxon>Micrococcales</taxon>
        <taxon>Dermacoccaceae</taxon>
        <taxon>Branchiibius</taxon>
    </lineage>
</organism>
<protein>
    <submittedName>
        <fullName evidence="5">Shikimate dehydrogenase</fullName>
    </submittedName>
</protein>
<dbReference type="Pfam" id="PF18317">
    <property type="entry name" value="SDH_C"/>
    <property type="match status" value="1"/>
</dbReference>
<dbReference type="AlphaFoldDB" id="A0A2Y8ZP86"/>
<dbReference type="InterPro" id="IPR036291">
    <property type="entry name" value="NAD(P)-bd_dom_sf"/>
</dbReference>
<dbReference type="SUPFAM" id="SSF51735">
    <property type="entry name" value="NAD(P)-binding Rossmann-fold domains"/>
    <property type="match status" value="1"/>
</dbReference>
<dbReference type="OrthoDB" id="9776868at2"/>
<keyword evidence="2" id="KW-0028">Amino-acid biosynthesis</keyword>
<dbReference type="EMBL" id="UESZ01000001">
    <property type="protein sequence ID" value="SSA34171.1"/>
    <property type="molecule type" value="Genomic_DNA"/>
</dbReference>
<keyword evidence="2" id="KW-0057">Aromatic amino acid biosynthesis</keyword>
<dbReference type="InterPro" id="IPR022893">
    <property type="entry name" value="Shikimate_DH_fam"/>
</dbReference>
<proteinExistence type="predicted"/>
<dbReference type="PANTHER" id="PTHR21089">
    <property type="entry name" value="SHIKIMATE DEHYDROGENASE"/>
    <property type="match status" value="1"/>
</dbReference>
<gene>
    <name evidence="5" type="ORF">SAMN04489750_1474</name>
</gene>
<evidence type="ECO:0000256" key="1">
    <source>
        <dbReference type="ARBA" id="ARBA00004871"/>
    </source>
</evidence>
<dbReference type="NCBIfam" id="NF001311">
    <property type="entry name" value="PRK00258.1-3"/>
    <property type="match status" value="1"/>
</dbReference>
<dbReference type="Proteomes" id="UP000250028">
    <property type="component" value="Unassembled WGS sequence"/>
</dbReference>
<keyword evidence="6" id="KW-1185">Reference proteome</keyword>
<dbReference type="GO" id="GO:0005829">
    <property type="term" value="C:cytosol"/>
    <property type="evidence" value="ECO:0007669"/>
    <property type="project" value="TreeGrafter"/>
</dbReference>
<dbReference type="GO" id="GO:0019632">
    <property type="term" value="P:shikimate metabolic process"/>
    <property type="evidence" value="ECO:0007669"/>
    <property type="project" value="TreeGrafter"/>
</dbReference>
<dbReference type="PANTHER" id="PTHR21089:SF1">
    <property type="entry name" value="BIFUNCTIONAL 3-DEHYDROQUINATE DEHYDRATASE_SHIKIMATE DEHYDROGENASE, CHLOROPLASTIC"/>
    <property type="match status" value="1"/>
</dbReference>
<dbReference type="GO" id="GO:0004764">
    <property type="term" value="F:shikimate 3-dehydrogenase (NADP+) activity"/>
    <property type="evidence" value="ECO:0007669"/>
    <property type="project" value="InterPro"/>
</dbReference>
<evidence type="ECO:0000259" key="4">
    <source>
        <dbReference type="Pfam" id="PF18317"/>
    </source>
</evidence>
<dbReference type="RefSeq" id="WP_109684770.1">
    <property type="nucleotide sequence ID" value="NZ_QGDN01000001.1"/>
</dbReference>
<evidence type="ECO:0000259" key="3">
    <source>
        <dbReference type="Pfam" id="PF08501"/>
    </source>
</evidence>
<accession>A0A2Y8ZP86</accession>
<feature type="domain" description="SDH C-terminal" evidence="4">
    <location>
        <begin position="235"/>
        <end position="263"/>
    </location>
</feature>
<evidence type="ECO:0000256" key="2">
    <source>
        <dbReference type="ARBA" id="ARBA00023141"/>
    </source>
</evidence>
<dbReference type="GO" id="GO:0050661">
    <property type="term" value="F:NADP binding"/>
    <property type="evidence" value="ECO:0007669"/>
    <property type="project" value="TreeGrafter"/>
</dbReference>
<dbReference type="GO" id="GO:0009073">
    <property type="term" value="P:aromatic amino acid family biosynthetic process"/>
    <property type="evidence" value="ECO:0007669"/>
    <property type="project" value="UniProtKB-KW"/>
</dbReference>
<comment type="pathway">
    <text evidence="1">Metabolic intermediate biosynthesis; chorismate biosynthesis; chorismate from D-erythrose 4-phosphate and phosphoenolpyruvate: step 4/7.</text>
</comment>
<evidence type="ECO:0000313" key="5">
    <source>
        <dbReference type="EMBL" id="SSA34171.1"/>
    </source>
</evidence>
<evidence type="ECO:0000313" key="6">
    <source>
        <dbReference type="Proteomes" id="UP000250028"/>
    </source>
</evidence>
<dbReference type="GO" id="GO:0009423">
    <property type="term" value="P:chorismate biosynthetic process"/>
    <property type="evidence" value="ECO:0007669"/>
    <property type="project" value="TreeGrafter"/>
</dbReference>
<feature type="domain" description="Shikimate dehydrogenase substrate binding N-terminal" evidence="3">
    <location>
        <begin position="7"/>
        <end position="89"/>
    </location>
</feature>
<dbReference type="Pfam" id="PF08501">
    <property type="entry name" value="Shikimate_dh_N"/>
    <property type="match status" value="1"/>
</dbReference>